<dbReference type="AlphaFoldDB" id="A0A943I2L1"/>
<evidence type="ECO:0000256" key="2">
    <source>
        <dbReference type="ARBA" id="ARBA00023125"/>
    </source>
</evidence>
<dbReference type="GO" id="GO:0000156">
    <property type="term" value="F:phosphorelay response regulator activity"/>
    <property type="evidence" value="ECO:0007669"/>
    <property type="project" value="TreeGrafter"/>
</dbReference>
<dbReference type="CDD" id="cd00383">
    <property type="entry name" value="trans_reg_C"/>
    <property type="match status" value="1"/>
</dbReference>
<dbReference type="InterPro" id="IPR036388">
    <property type="entry name" value="WH-like_DNA-bd_sf"/>
</dbReference>
<feature type="domain" description="OmpR/PhoB-type" evidence="7">
    <location>
        <begin position="128"/>
        <end position="225"/>
    </location>
</feature>
<keyword evidence="3" id="KW-0804">Transcription</keyword>
<evidence type="ECO:0000256" key="1">
    <source>
        <dbReference type="ARBA" id="ARBA00023015"/>
    </source>
</evidence>
<dbReference type="InterPro" id="IPR039420">
    <property type="entry name" value="WalR-like"/>
</dbReference>
<dbReference type="InterPro" id="IPR016032">
    <property type="entry name" value="Sig_transdc_resp-reg_C-effctor"/>
</dbReference>
<dbReference type="GO" id="GO:0032993">
    <property type="term" value="C:protein-DNA complex"/>
    <property type="evidence" value="ECO:0007669"/>
    <property type="project" value="TreeGrafter"/>
</dbReference>
<comment type="caution">
    <text evidence="8">The sequence shown here is derived from an EMBL/GenBank/DDBJ whole genome shotgun (WGS) entry which is preliminary data.</text>
</comment>
<dbReference type="PROSITE" id="PS50110">
    <property type="entry name" value="RESPONSE_REGULATORY"/>
    <property type="match status" value="1"/>
</dbReference>
<dbReference type="InterPro" id="IPR011006">
    <property type="entry name" value="CheY-like_superfamily"/>
</dbReference>
<organism evidence="8 9">
    <name type="scientific">Thomasclavelia spiroformis</name>
    <dbReference type="NCBI Taxonomy" id="29348"/>
    <lineage>
        <taxon>Bacteria</taxon>
        <taxon>Bacillati</taxon>
        <taxon>Bacillota</taxon>
        <taxon>Erysipelotrichia</taxon>
        <taxon>Erysipelotrichales</taxon>
        <taxon>Coprobacillaceae</taxon>
        <taxon>Thomasclavelia</taxon>
    </lineage>
</organism>
<evidence type="ECO:0000313" key="8">
    <source>
        <dbReference type="EMBL" id="MBS5587603.1"/>
    </source>
</evidence>
<dbReference type="GO" id="GO:0006355">
    <property type="term" value="P:regulation of DNA-templated transcription"/>
    <property type="evidence" value="ECO:0007669"/>
    <property type="project" value="InterPro"/>
</dbReference>
<dbReference type="Gene3D" id="1.10.10.10">
    <property type="entry name" value="Winged helix-like DNA-binding domain superfamily/Winged helix DNA-binding domain"/>
    <property type="match status" value="1"/>
</dbReference>
<feature type="DNA-binding region" description="OmpR/PhoB-type" evidence="5">
    <location>
        <begin position="128"/>
        <end position="225"/>
    </location>
</feature>
<evidence type="ECO:0000259" key="7">
    <source>
        <dbReference type="PROSITE" id="PS51755"/>
    </source>
</evidence>
<keyword evidence="1" id="KW-0805">Transcription regulation</keyword>
<keyword evidence="2 5" id="KW-0238">DNA-binding</keyword>
<dbReference type="EMBL" id="JAGZCC010000007">
    <property type="protein sequence ID" value="MBS5587603.1"/>
    <property type="molecule type" value="Genomic_DNA"/>
</dbReference>
<dbReference type="Gene3D" id="3.40.50.2300">
    <property type="match status" value="1"/>
</dbReference>
<proteinExistence type="predicted"/>
<dbReference type="RefSeq" id="WP_303886023.1">
    <property type="nucleotide sequence ID" value="NZ_JAGZCC010000007.1"/>
</dbReference>
<dbReference type="SUPFAM" id="SSF52172">
    <property type="entry name" value="CheY-like"/>
    <property type="match status" value="1"/>
</dbReference>
<dbReference type="Pfam" id="PF00486">
    <property type="entry name" value="Trans_reg_C"/>
    <property type="match status" value="1"/>
</dbReference>
<dbReference type="InterPro" id="IPR001789">
    <property type="entry name" value="Sig_transdc_resp-reg_receiver"/>
</dbReference>
<feature type="domain" description="Response regulatory" evidence="6">
    <location>
        <begin position="5"/>
        <end position="118"/>
    </location>
</feature>
<dbReference type="PANTHER" id="PTHR48111">
    <property type="entry name" value="REGULATOR OF RPOS"/>
    <property type="match status" value="1"/>
</dbReference>
<dbReference type="InterPro" id="IPR001867">
    <property type="entry name" value="OmpR/PhoB-type_DNA-bd"/>
</dbReference>
<dbReference type="Pfam" id="PF00072">
    <property type="entry name" value="Response_reg"/>
    <property type="match status" value="1"/>
</dbReference>
<sequence length="225" mass="26701">MEKMKIMVIEDDKMLANEISDFLLKWNFLVYVAKDFKNLLIEFSKIEPQLILLDINLPFYDGFYWCRKIRELSNIPIIYISSRNDDSDKIMGIIQGGDDYLEKPFNLAVLKVKIDAILRRTYEYKRKEKIYLYQNVYFEENSGKLFYENDCLELTKSELKIIQTLINNRSNVVTRNELMDVLWNTDEYISDNSLTVLISRMRSKIKKFCGNEIIQTKKGKGYFVA</sequence>
<evidence type="ECO:0000256" key="5">
    <source>
        <dbReference type="PROSITE-ProRule" id="PRU01091"/>
    </source>
</evidence>
<dbReference type="GO" id="GO:0005829">
    <property type="term" value="C:cytosol"/>
    <property type="evidence" value="ECO:0007669"/>
    <property type="project" value="TreeGrafter"/>
</dbReference>
<accession>A0A943I2L1</accession>
<dbReference type="GO" id="GO:0000976">
    <property type="term" value="F:transcription cis-regulatory region binding"/>
    <property type="evidence" value="ECO:0007669"/>
    <property type="project" value="TreeGrafter"/>
</dbReference>
<evidence type="ECO:0000313" key="9">
    <source>
        <dbReference type="Proteomes" id="UP000751224"/>
    </source>
</evidence>
<evidence type="ECO:0000256" key="3">
    <source>
        <dbReference type="ARBA" id="ARBA00023163"/>
    </source>
</evidence>
<name>A0A943I2L1_9FIRM</name>
<dbReference type="Proteomes" id="UP000751224">
    <property type="component" value="Unassembled WGS sequence"/>
</dbReference>
<evidence type="ECO:0000259" key="6">
    <source>
        <dbReference type="PROSITE" id="PS50110"/>
    </source>
</evidence>
<dbReference type="PROSITE" id="PS51755">
    <property type="entry name" value="OMPR_PHOB"/>
    <property type="match status" value="1"/>
</dbReference>
<dbReference type="SMART" id="SM00862">
    <property type="entry name" value="Trans_reg_C"/>
    <property type="match status" value="1"/>
</dbReference>
<evidence type="ECO:0000256" key="4">
    <source>
        <dbReference type="PROSITE-ProRule" id="PRU00169"/>
    </source>
</evidence>
<protein>
    <submittedName>
        <fullName evidence="8">Response regulator transcription factor</fullName>
    </submittedName>
</protein>
<dbReference type="PANTHER" id="PTHR48111:SF43">
    <property type="entry name" value="STAGE 0 SPORULATION PROTEIN A HOMOLOG"/>
    <property type="match status" value="1"/>
</dbReference>
<gene>
    <name evidence="8" type="ORF">KHX14_02125</name>
</gene>
<reference evidence="8" key="1">
    <citation type="submission" date="2021-02" db="EMBL/GenBank/DDBJ databases">
        <title>Infant gut strain persistence is associated with maternal origin, phylogeny, and functional potential including surface adhesion and iron acquisition.</title>
        <authorList>
            <person name="Lou Y.C."/>
        </authorList>
    </citation>
    <scope>NUCLEOTIDE SEQUENCE</scope>
    <source>
        <strain evidence="8">L3_108_000G1_dasL3_108_000G1_metabat.metabat.11</strain>
    </source>
</reference>
<dbReference type="SMART" id="SM00448">
    <property type="entry name" value="REC"/>
    <property type="match status" value="1"/>
</dbReference>
<dbReference type="SUPFAM" id="SSF46894">
    <property type="entry name" value="C-terminal effector domain of the bipartite response regulators"/>
    <property type="match status" value="1"/>
</dbReference>
<keyword evidence="4" id="KW-0597">Phosphoprotein</keyword>
<feature type="modified residue" description="4-aspartylphosphate" evidence="4">
    <location>
        <position position="54"/>
    </location>
</feature>